<keyword evidence="4" id="KW-1185">Reference proteome</keyword>
<proteinExistence type="predicted"/>
<feature type="compositionally biased region" description="Basic and acidic residues" evidence="2">
    <location>
        <begin position="93"/>
        <end position="103"/>
    </location>
</feature>
<evidence type="ECO:0000313" key="3">
    <source>
        <dbReference type="EMBL" id="CBF69604.1"/>
    </source>
</evidence>
<feature type="region of interest" description="Disordered" evidence="2">
    <location>
        <begin position="503"/>
        <end position="541"/>
    </location>
</feature>
<feature type="region of interest" description="Disordered" evidence="2">
    <location>
        <begin position="1"/>
        <end position="119"/>
    </location>
</feature>
<dbReference type="OrthoDB" id="3553547at2759"/>
<dbReference type="eggNOG" id="ENOG502QQEE">
    <property type="taxonomic scope" value="Eukaryota"/>
</dbReference>
<keyword evidence="1" id="KW-0175">Coiled coil</keyword>
<gene>
    <name evidence="3" type="ORF">ANIA_06372</name>
</gene>
<feature type="coiled-coil region" evidence="1">
    <location>
        <begin position="187"/>
        <end position="214"/>
    </location>
</feature>
<dbReference type="InParanoid" id="Q5AZA8"/>
<evidence type="ECO:0000256" key="2">
    <source>
        <dbReference type="SAM" id="MobiDB-lite"/>
    </source>
</evidence>
<dbReference type="HOGENOM" id="CLU_614066_0_0_1"/>
<dbReference type="OMA" id="INKWIFH"/>
<protein>
    <submittedName>
        <fullName evidence="3">Uncharacterized protein</fullName>
    </submittedName>
</protein>
<dbReference type="AlphaFoldDB" id="Q5AZA8"/>
<sequence length="541" mass="62454">MHLAALQNRRSRTDPTPKSESLRGQSFTESHVPPQHPLPLSSPGLSLELDGSYHCINTSDAQGNPVQPAHDSEQYPLDRGSFAPTQPSPNHRAINEGHHEVRQHAPTTEEESEASRNTREAELLQLYEKFNDLSAKRVRARQSRMALRYKREDELELRVRFMKHLNSFFADMDLPEAGPIMEEYQLLQVATEDYLRLEDSYRQEEDELEEQEYLLSISIESLTRSQNWGPEPNFQPGTRTWSPVSDDDAAVRELPHCITAYLSRIGDERILQERLADLDSEWFFTTERQAQRLQYKLSMEDEDSKYFLKTYDEERARIWKELNNAQMDVVSLHAICLEEGHRGFDYEDLSALNIYQHYVDDTLWAPETGPLRLPLDEYFVFSGESQVSSLDQDYPIPLEPNSGTADQSPLRRFQFSQALQQTSSIRSNEFINKWMLHQLRISSIGIWHLQRSPRWQSLRAQGLREYEISQLILDWWFSDETAQAPSSDNSYLNNADDGDADTFVGYANGQGRHLKKASSQSLVSSPRVSAPKLGPRRYSRP</sequence>
<dbReference type="KEGG" id="ani:ANIA_06372"/>
<feature type="compositionally biased region" description="Low complexity" evidence="2">
    <location>
        <begin position="30"/>
        <end position="52"/>
    </location>
</feature>
<accession>Q5AZA8</accession>
<accession>C8V0R9</accession>
<dbReference type="RefSeq" id="XP_663976.1">
    <property type="nucleotide sequence ID" value="XM_658884.1"/>
</dbReference>
<reference evidence="4" key="1">
    <citation type="journal article" date="2005" name="Nature">
        <title>Sequencing of Aspergillus nidulans and comparative analysis with A. fumigatus and A. oryzae.</title>
        <authorList>
            <person name="Galagan J.E."/>
            <person name="Calvo S.E."/>
            <person name="Cuomo C."/>
            <person name="Ma L.J."/>
            <person name="Wortman J.R."/>
            <person name="Batzoglou S."/>
            <person name="Lee S.I."/>
            <person name="Basturkmen M."/>
            <person name="Spevak C.C."/>
            <person name="Clutterbuck J."/>
            <person name="Kapitonov V."/>
            <person name="Jurka J."/>
            <person name="Scazzocchio C."/>
            <person name="Farman M."/>
            <person name="Butler J."/>
            <person name="Purcell S."/>
            <person name="Harris S."/>
            <person name="Braus G.H."/>
            <person name="Draht O."/>
            <person name="Busch S."/>
            <person name="D'Enfert C."/>
            <person name="Bouchier C."/>
            <person name="Goldman G.H."/>
            <person name="Bell-Pedersen D."/>
            <person name="Griffiths-Jones S."/>
            <person name="Doonan J.H."/>
            <person name="Yu J."/>
            <person name="Vienken K."/>
            <person name="Pain A."/>
            <person name="Freitag M."/>
            <person name="Selker E.U."/>
            <person name="Archer D.B."/>
            <person name="Penalva M.A."/>
            <person name="Oakley B.R."/>
            <person name="Momany M."/>
            <person name="Tanaka T."/>
            <person name="Kumagai T."/>
            <person name="Asai K."/>
            <person name="Machida M."/>
            <person name="Nierman W.C."/>
            <person name="Denning D.W."/>
            <person name="Caddick M."/>
            <person name="Hynes M."/>
            <person name="Paoletti M."/>
            <person name="Fischer R."/>
            <person name="Miller B."/>
            <person name="Dyer P."/>
            <person name="Sachs M.S."/>
            <person name="Osmani S.A."/>
            <person name="Birren B.W."/>
        </authorList>
    </citation>
    <scope>NUCLEOTIDE SEQUENCE [LARGE SCALE GENOMIC DNA]</scope>
    <source>
        <strain evidence="4">FGSC A4 / ATCC 38163 / CBS 112.46 / NRRL 194 / M139</strain>
    </source>
</reference>
<feature type="compositionally biased region" description="Basic and acidic residues" evidence="2">
    <location>
        <begin position="11"/>
        <end position="21"/>
    </location>
</feature>
<feature type="compositionally biased region" description="Low complexity" evidence="2">
    <location>
        <begin position="518"/>
        <end position="529"/>
    </location>
</feature>
<dbReference type="GeneID" id="2871270"/>
<name>Q5AZA8_EMENI</name>
<dbReference type="VEuPathDB" id="FungiDB:AN6372"/>
<dbReference type="Proteomes" id="UP000000560">
    <property type="component" value="Chromosome I"/>
</dbReference>
<evidence type="ECO:0000313" key="4">
    <source>
        <dbReference type="Proteomes" id="UP000000560"/>
    </source>
</evidence>
<feature type="compositionally biased region" description="Polar residues" evidence="2">
    <location>
        <begin position="55"/>
        <end position="65"/>
    </location>
</feature>
<reference evidence="4" key="2">
    <citation type="journal article" date="2009" name="Fungal Genet. Biol.">
        <title>The 2008 update of the Aspergillus nidulans genome annotation: a community effort.</title>
        <authorList>
            <person name="Wortman J.R."/>
            <person name="Gilsenan J.M."/>
            <person name="Joardar V."/>
            <person name="Deegan J."/>
            <person name="Clutterbuck J."/>
            <person name="Andersen M.R."/>
            <person name="Archer D."/>
            <person name="Bencina M."/>
            <person name="Braus G."/>
            <person name="Coutinho P."/>
            <person name="von Dohren H."/>
            <person name="Doonan J."/>
            <person name="Driessen A.J."/>
            <person name="Durek P."/>
            <person name="Espeso E."/>
            <person name="Fekete E."/>
            <person name="Flipphi M."/>
            <person name="Estrada C.G."/>
            <person name="Geysens S."/>
            <person name="Goldman G."/>
            <person name="de Groot P.W."/>
            <person name="Hansen K."/>
            <person name="Harris S.D."/>
            <person name="Heinekamp T."/>
            <person name="Helmstaedt K."/>
            <person name="Henrissat B."/>
            <person name="Hofmann G."/>
            <person name="Homan T."/>
            <person name="Horio T."/>
            <person name="Horiuchi H."/>
            <person name="James S."/>
            <person name="Jones M."/>
            <person name="Karaffa L."/>
            <person name="Karanyi Z."/>
            <person name="Kato M."/>
            <person name="Keller N."/>
            <person name="Kelly D.E."/>
            <person name="Kiel J.A."/>
            <person name="Kim J.M."/>
            <person name="van der Klei I.J."/>
            <person name="Klis F.M."/>
            <person name="Kovalchuk A."/>
            <person name="Krasevec N."/>
            <person name="Kubicek C.P."/>
            <person name="Liu B."/>
            <person name="Maccabe A."/>
            <person name="Meyer V."/>
            <person name="Mirabito P."/>
            <person name="Miskei M."/>
            <person name="Mos M."/>
            <person name="Mullins J."/>
            <person name="Nelson D.R."/>
            <person name="Nielsen J."/>
            <person name="Oakley B.R."/>
            <person name="Osmani S.A."/>
            <person name="Pakula T."/>
            <person name="Paszewski A."/>
            <person name="Paulsen I."/>
            <person name="Pilsyk S."/>
            <person name="Pocsi I."/>
            <person name="Punt P.J."/>
            <person name="Ram A.F."/>
            <person name="Ren Q."/>
            <person name="Robellet X."/>
            <person name="Robson G."/>
            <person name="Seiboth B."/>
            <person name="van Solingen P."/>
            <person name="Specht T."/>
            <person name="Sun J."/>
            <person name="Taheri-Talesh N."/>
            <person name="Takeshita N."/>
            <person name="Ussery D."/>
            <person name="vanKuyk P.A."/>
            <person name="Visser H."/>
            <person name="van de Vondervoort P.J."/>
            <person name="de Vries R.P."/>
            <person name="Walton J."/>
            <person name="Xiang X."/>
            <person name="Xiong Y."/>
            <person name="Zeng A.P."/>
            <person name="Brandt B.W."/>
            <person name="Cornell M.J."/>
            <person name="van den Hondel C.A."/>
            <person name="Visser J."/>
            <person name="Oliver S.G."/>
            <person name="Turner G."/>
        </authorList>
    </citation>
    <scope>GENOME REANNOTATION</scope>
    <source>
        <strain evidence="4">FGSC A4 / ATCC 38163 / CBS 112.46 / NRRL 194 / M139</strain>
    </source>
</reference>
<evidence type="ECO:0000256" key="1">
    <source>
        <dbReference type="SAM" id="Coils"/>
    </source>
</evidence>
<organism evidence="3 4">
    <name type="scientific">Emericella nidulans (strain FGSC A4 / ATCC 38163 / CBS 112.46 / NRRL 194 / M139)</name>
    <name type="common">Aspergillus nidulans</name>
    <dbReference type="NCBI Taxonomy" id="227321"/>
    <lineage>
        <taxon>Eukaryota</taxon>
        <taxon>Fungi</taxon>
        <taxon>Dikarya</taxon>
        <taxon>Ascomycota</taxon>
        <taxon>Pezizomycotina</taxon>
        <taxon>Eurotiomycetes</taxon>
        <taxon>Eurotiomycetidae</taxon>
        <taxon>Eurotiales</taxon>
        <taxon>Aspergillaceae</taxon>
        <taxon>Aspergillus</taxon>
        <taxon>Aspergillus subgen. Nidulantes</taxon>
    </lineage>
</organism>
<dbReference type="EMBL" id="BN001301">
    <property type="protein sequence ID" value="CBF69604.1"/>
    <property type="molecule type" value="Genomic_DNA"/>
</dbReference>